<dbReference type="OrthoDB" id="6121024at2759"/>
<gene>
    <name evidence="5" type="primary">LOC111099181</name>
</gene>
<dbReference type="PROSITE" id="PS51670">
    <property type="entry name" value="SHKT"/>
    <property type="match status" value="1"/>
</dbReference>
<evidence type="ECO:0000259" key="3">
    <source>
        <dbReference type="PROSITE" id="PS51670"/>
    </source>
</evidence>
<dbReference type="Pfam" id="PF01549">
    <property type="entry name" value="ShK"/>
    <property type="match status" value="2"/>
</dbReference>
<organism evidence="4 5">
    <name type="scientific">Crassostrea virginica</name>
    <name type="common">Eastern oyster</name>
    <dbReference type="NCBI Taxonomy" id="6565"/>
    <lineage>
        <taxon>Eukaryota</taxon>
        <taxon>Metazoa</taxon>
        <taxon>Spiralia</taxon>
        <taxon>Lophotrochozoa</taxon>
        <taxon>Mollusca</taxon>
        <taxon>Bivalvia</taxon>
        <taxon>Autobranchia</taxon>
        <taxon>Pteriomorphia</taxon>
        <taxon>Ostreida</taxon>
        <taxon>Ostreoidea</taxon>
        <taxon>Ostreidae</taxon>
        <taxon>Crassostrea</taxon>
    </lineage>
</organism>
<feature type="signal peptide" evidence="2">
    <location>
        <begin position="1"/>
        <end position="20"/>
    </location>
</feature>
<dbReference type="PANTHER" id="PTHR21724:SF109">
    <property type="entry name" value="SHKT DOMAIN-CONTAINING PROTEIN"/>
    <property type="match status" value="1"/>
</dbReference>
<dbReference type="Proteomes" id="UP000694844">
    <property type="component" value="Chromosome 5"/>
</dbReference>
<reference evidence="5" key="1">
    <citation type="submission" date="2025-08" db="UniProtKB">
        <authorList>
            <consortium name="RefSeq"/>
        </authorList>
    </citation>
    <scope>IDENTIFICATION</scope>
    <source>
        <tissue evidence="5">Whole sample</tissue>
    </source>
</reference>
<dbReference type="InterPro" id="IPR003582">
    <property type="entry name" value="ShKT_dom"/>
</dbReference>
<evidence type="ECO:0000313" key="5">
    <source>
        <dbReference type="RefSeq" id="XP_022286298.1"/>
    </source>
</evidence>
<feature type="domain" description="ShKT" evidence="3">
    <location>
        <begin position="89"/>
        <end position="124"/>
    </location>
</feature>
<evidence type="ECO:0000313" key="4">
    <source>
        <dbReference type="Proteomes" id="UP000694844"/>
    </source>
</evidence>
<dbReference type="PANTHER" id="PTHR21724">
    <property type="entry name" value="SHKT DOMAIN-CONTAINING PROTEIN"/>
    <property type="match status" value="1"/>
</dbReference>
<sequence>MKVHLVPVLAALVVAQGTDAVLESMTTTMGAPKSTESVNAECRDAPDIDCLLYSSDKICGESSIYYPWAKVRCPLYCGFCQRPTLTILCKDEIPNCEDYSRDLCTNHLYRIFREKNCRKFCGICKDFDSVPNTDEIYG</sequence>
<proteinExistence type="predicted"/>
<dbReference type="KEGG" id="cvn:111099181"/>
<evidence type="ECO:0000256" key="1">
    <source>
        <dbReference type="PROSITE-ProRule" id="PRU01005"/>
    </source>
</evidence>
<evidence type="ECO:0000256" key="2">
    <source>
        <dbReference type="SAM" id="SignalP"/>
    </source>
</evidence>
<dbReference type="SMART" id="SM00254">
    <property type="entry name" value="ShKT"/>
    <property type="match status" value="2"/>
</dbReference>
<comment type="caution">
    <text evidence="1">Lacks conserved residue(s) required for the propagation of feature annotation.</text>
</comment>
<accession>A0A8B8A6K8</accession>
<feature type="chain" id="PRO_5034405552" evidence="2">
    <location>
        <begin position="21"/>
        <end position="138"/>
    </location>
</feature>
<keyword evidence="4" id="KW-1185">Reference proteome</keyword>
<dbReference type="Gene3D" id="1.10.10.1940">
    <property type="match status" value="2"/>
</dbReference>
<protein>
    <submittedName>
        <fullName evidence="5">Uncharacterized protein ZK673.1-like isoform X1</fullName>
    </submittedName>
</protein>
<dbReference type="AlphaFoldDB" id="A0A8B8A6K8"/>
<keyword evidence="2" id="KW-0732">Signal</keyword>
<dbReference type="RefSeq" id="XP_022286298.1">
    <property type="nucleotide sequence ID" value="XM_022430590.1"/>
</dbReference>
<dbReference type="GeneID" id="111099181"/>
<name>A0A8B8A6K8_CRAVI</name>